<dbReference type="PROSITE" id="PS00545">
    <property type="entry name" value="ALDOSE_1_EPIMERASE"/>
    <property type="match status" value="1"/>
</dbReference>
<evidence type="ECO:0000256" key="8">
    <source>
        <dbReference type="PIRNR" id="PIRNR005096"/>
    </source>
</evidence>
<keyword evidence="6 8" id="KW-0413">Isomerase</keyword>
<keyword evidence="7 8" id="KW-0119">Carbohydrate metabolism</keyword>
<dbReference type="SUPFAM" id="SSF74650">
    <property type="entry name" value="Galactose mutarotase-like"/>
    <property type="match status" value="1"/>
</dbReference>
<dbReference type="Pfam" id="PF01263">
    <property type="entry name" value="Aldose_epim"/>
    <property type="match status" value="1"/>
</dbReference>
<dbReference type="InterPro" id="IPR011013">
    <property type="entry name" value="Gal_mutarotase_sf_dom"/>
</dbReference>
<dbReference type="EMBL" id="JAJKFW010000023">
    <property type="protein sequence ID" value="MCC9643106.1"/>
    <property type="molecule type" value="Genomic_DNA"/>
</dbReference>
<evidence type="ECO:0000313" key="9">
    <source>
        <dbReference type="EMBL" id="MCC9643106.1"/>
    </source>
</evidence>
<dbReference type="InterPro" id="IPR047215">
    <property type="entry name" value="Galactose_mutarotase-like"/>
</dbReference>
<gene>
    <name evidence="9" type="ORF">LOC71_12540</name>
</gene>
<proteinExistence type="inferred from homology"/>
<dbReference type="InterPro" id="IPR018052">
    <property type="entry name" value="Ald1_epimerase_CS"/>
</dbReference>
<evidence type="ECO:0000256" key="7">
    <source>
        <dbReference type="ARBA" id="ARBA00023277"/>
    </source>
</evidence>
<dbReference type="CDD" id="cd09019">
    <property type="entry name" value="galactose_mutarotase_like"/>
    <property type="match status" value="1"/>
</dbReference>
<dbReference type="EC" id="5.1.3.3" evidence="4 8"/>
<dbReference type="RefSeq" id="WP_230274046.1">
    <property type="nucleotide sequence ID" value="NZ_JAJKFW010000023.1"/>
</dbReference>
<keyword evidence="10" id="KW-1185">Reference proteome</keyword>
<evidence type="ECO:0000256" key="6">
    <source>
        <dbReference type="ARBA" id="ARBA00023235"/>
    </source>
</evidence>
<dbReference type="PANTHER" id="PTHR10091:SF0">
    <property type="entry name" value="GALACTOSE MUTAROTASE"/>
    <property type="match status" value="1"/>
</dbReference>
<dbReference type="InterPro" id="IPR015443">
    <property type="entry name" value="Aldose_1-epimerase"/>
</dbReference>
<evidence type="ECO:0000256" key="4">
    <source>
        <dbReference type="ARBA" id="ARBA00013185"/>
    </source>
</evidence>
<dbReference type="PANTHER" id="PTHR10091">
    <property type="entry name" value="ALDOSE-1-EPIMERASE"/>
    <property type="match status" value="1"/>
</dbReference>
<evidence type="ECO:0000256" key="5">
    <source>
        <dbReference type="ARBA" id="ARBA00014165"/>
    </source>
</evidence>
<sequence length="357" mass="39123">MSFVTTPFGQTKDGKAVQKITMTNSHGHRVSVMNWGALLLEVEVPDRLGNLANVNMVFDSLDRYLEPHPGFGSSIGRFCNRIGLAKFDIDGETYQVTVNHGKHCLHGGKENFSHKWWDADLFTGKDDQGRDEIGVRFSLLSPDGDEGFPGEVTAGAEYRWNDDNELTVIYSATTTKPTHVNLTNHAYWNLAGIAPGDGGASSVHDHVLLLHCNETLDVDEDLIPTGSTSGVEGTPFDFLHPEMIGKRIDQLPATKGYDHCYVVAGEPGKLRPAASVLEPNSGRTLEIETTQPGMQLYTGNHLGGNDSSAGHKSHEAFCLETQHYPDACNHPNFKSTLLRPGDTLKETTIHRFGVDKD</sequence>
<evidence type="ECO:0000256" key="1">
    <source>
        <dbReference type="ARBA" id="ARBA00001614"/>
    </source>
</evidence>
<comment type="catalytic activity">
    <reaction evidence="1 8">
        <text>alpha-D-glucose = beta-D-glucose</text>
        <dbReference type="Rhea" id="RHEA:10264"/>
        <dbReference type="ChEBI" id="CHEBI:15903"/>
        <dbReference type="ChEBI" id="CHEBI:17925"/>
        <dbReference type="EC" id="5.1.3.3"/>
    </reaction>
</comment>
<evidence type="ECO:0000256" key="3">
    <source>
        <dbReference type="ARBA" id="ARBA00006206"/>
    </source>
</evidence>
<dbReference type="NCBIfam" id="NF008277">
    <property type="entry name" value="PRK11055.1"/>
    <property type="match status" value="1"/>
</dbReference>
<protein>
    <recommendedName>
        <fullName evidence="5 8">Aldose 1-epimerase</fullName>
        <ecNumber evidence="4 8">5.1.3.3</ecNumber>
    </recommendedName>
</protein>
<evidence type="ECO:0000313" key="10">
    <source>
        <dbReference type="Proteomes" id="UP001430306"/>
    </source>
</evidence>
<dbReference type="InterPro" id="IPR008183">
    <property type="entry name" value="Aldose_1/G6P_1-epimerase"/>
</dbReference>
<dbReference type="PIRSF" id="PIRSF005096">
    <property type="entry name" value="GALM"/>
    <property type="match status" value="1"/>
</dbReference>
<dbReference type="InterPro" id="IPR014718">
    <property type="entry name" value="GH-type_carb-bd"/>
</dbReference>
<dbReference type="Gene3D" id="2.70.98.10">
    <property type="match status" value="1"/>
</dbReference>
<comment type="caution">
    <text evidence="9">The sequence shown here is derived from an EMBL/GenBank/DDBJ whole genome shotgun (WGS) entry which is preliminary data.</text>
</comment>
<name>A0ABS8NKV4_9BACT</name>
<organism evidence="9 10">
    <name type="scientific">Rhodopirellula halodulae</name>
    <dbReference type="NCBI Taxonomy" id="2894198"/>
    <lineage>
        <taxon>Bacteria</taxon>
        <taxon>Pseudomonadati</taxon>
        <taxon>Planctomycetota</taxon>
        <taxon>Planctomycetia</taxon>
        <taxon>Pirellulales</taxon>
        <taxon>Pirellulaceae</taxon>
        <taxon>Rhodopirellula</taxon>
    </lineage>
</organism>
<reference evidence="9" key="1">
    <citation type="submission" date="2021-11" db="EMBL/GenBank/DDBJ databases">
        <title>Genome sequence.</title>
        <authorList>
            <person name="Sun Q."/>
        </authorList>
    </citation>
    <scope>NUCLEOTIDE SEQUENCE</scope>
    <source>
        <strain evidence="9">JC740</strain>
    </source>
</reference>
<comment type="pathway">
    <text evidence="2 8">Carbohydrate metabolism; hexose metabolism.</text>
</comment>
<accession>A0ABS8NKV4</accession>
<comment type="similarity">
    <text evidence="3 8">Belongs to the aldose epimerase family.</text>
</comment>
<evidence type="ECO:0000256" key="2">
    <source>
        <dbReference type="ARBA" id="ARBA00005028"/>
    </source>
</evidence>
<dbReference type="Proteomes" id="UP001430306">
    <property type="component" value="Unassembled WGS sequence"/>
</dbReference>